<feature type="compositionally biased region" description="Basic and acidic residues" evidence="7">
    <location>
        <begin position="347"/>
        <end position="360"/>
    </location>
</feature>
<dbReference type="Gene3D" id="1.20.1420.30">
    <property type="entry name" value="NCX, central ion-binding region"/>
    <property type="match status" value="2"/>
</dbReference>
<feature type="transmembrane region" description="Helical" evidence="8">
    <location>
        <begin position="172"/>
        <end position="196"/>
    </location>
</feature>
<dbReference type="EMBL" id="CAXAMM010035669">
    <property type="protein sequence ID" value="CAK9074669.1"/>
    <property type="molecule type" value="Genomic_DNA"/>
</dbReference>
<organism evidence="10 11">
    <name type="scientific">Durusdinium trenchii</name>
    <dbReference type="NCBI Taxonomy" id="1381693"/>
    <lineage>
        <taxon>Eukaryota</taxon>
        <taxon>Sar</taxon>
        <taxon>Alveolata</taxon>
        <taxon>Dinophyceae</taxon>
        <taxon>Suessiales</taxon>
        <taxon>Symbiodiniaceae</taxon>
        <taxon>Durusdinium</taxon>
    </lineage>
</organism>
<feature type="transmembrane region" description="Helical" evidence="8">
    <location>
        <begin position="444"/>
        <end position="464"/>
    </location>
</feature>
<dbReference type="InterPro" id="IPR044880">
    <property type="entry name" value="NCX_ion-bd_dom_sf"/>
</dbReference>
<feature type="compositionally biased region" description="Acidic residues" evidence="7">
    <location>
        <begin position="329"/>
        <end position="343"/>
    </location>
</feature>
<dbReference type="PANTHER" id="PTHR10846:SF73">
    <property type="entry name" value="SODIUM_CALCIUM EXCHANGER MEMBRANE REGION DOMAIN-CONTAINING PROTEIN"/>
    <property type="match status" value="1"/>
</dbReference>
<reference evidence="10 11" key="1">
    <citation type="submission" date="2024-02" db="EMBL/GenBank/DDBJ databases">
        <authorList>
            <person name="Chen Y."/>
            <person name="Shah S."/>
            <person name="Dougan E. K."/>
            <person name="Thang M."/>
            <person name="Chan C."/>
        </authorList>
    </citation>
    <scope>NUCLEOTIDE SEQUENCE [LARGE SCALE GENOMIC DNA]</scope>
</reference>
<evidence type="ECO:0000256" key="1">
    <source>
        <dbReference type="ARBA" id="ARBA00004141"/>
    </source>
</evidence>
<gene>
    <name evidence="10" type="ORF">SCF082_LOCUS36320</name>
</gene>
<dbReference type="InterPro" id="IPR004481">
    <property type="entry name" value="K/Na/Ca-exchanger"/>
</dbReference>
<evidence type="ECO:0000256" key="5">
    <source>
        <dbReference type="ARBA" id="ARBA00022989"/>
    </source>
</evidence>
<keyword evidence="3" id="KW-0050">Antiport</keyword>
<proteinExistence type="inferred from homology"/>
<feature type="transmembrane region" description="Helical" evidence="8">
    <location>
        <begin position="102"/>
        <end position="122"/>
    </location>
</feature>
<dbReference type="Proteomes" id="UP001642464">
    <property type="component" value="Unassembled WGS sequence"/>
</dbReference>
<keyword evidence="6 8" id="KW-0472">Membrane</keyword>
<feature type="compositionally biased region" description="Acidic residues" evidence="7">
    <location>
        <begin position="367"/>
        <end position="384"/>
    </location>
</feature>
<keyword evidence="5 8" id="KW-1133">Transmembrane helix</keyword>
<feature type="domain" description="Sodium/calcium exchanger membrane region" evidence="9">
    <location>
        <begin position="421"/>
        <end position="571"/>
    </location>
</feature>
<sequence>MGLLRFNKQATRVLAKGERRNITFFSALGLGLAMGLLFLMQEGAGKFGNAGLPAARRLNSTYEEEEEEAKGGSLYPRDLLLGDASDYANGTYFNVVPAERKFLAVFHVIGMAYMVLGLNTVCDVYFAGSIDLLCDAWDLTPDVAGATWMAAGGSAPEFFTSIIGATIAQNDIGFGTIVGSAVFNVLFVIGLCGYVAKGNIDLTWWPLFRDCSYYITSLAVLAAFVSDQLVQAWEAGVLFTMYICYVLFMLVNRPLNVWAYEFTGTPLNKELREYVQEKRAASGKVEPENPAETETVQEDGAMKKPDEPPRPAKDNFMEPDKVVVKGTPEEEDEDDGHEPEDLVQDGKLADKIPGKEDSKGSKGASEMEADDDDDEDDDEPDDFMEIPEGKVSLIIWLLCLPVYIPLYYTLPWPSKGSKLYMVSFGFSLLWIGGFAFLLVWWTEIVASVIGIPTIISGLTFLAAATSIPDAVSSMAVARKGQADMAVSSSVGSNIFDILVGLPIPWLLKNAIESSNEEWHGVSIRSPYLMFYTCLLLGMVFGTVVSIMISKWKLSKFLGACMAVLYVIFIVSCVLIEELQPAALRTIDD</sequence>
<protein>
    <submittedName>
        <fullName evidence="10">Sodium/potassium/calcium exchanger 2 (Na(+)/K(+)/Ca(2+)-exchange protein 2) (Retinal cone Na-Ca+K exchanger) (Solute carrier family 24 member 2)</fullName>
    </submittedName>
</protein>
<name>A0ABP0PFR6_9DINO</name>
<keyword evidence="4 8" id="KW-0812">Transmembrane</keyword>
<comment type="subcellular location">
    <subcellularLocation>
        <location evidence="1">Membrane</location>
        <topology evidence="1">Multi-pass membrane protein</topology>
    </subcellularLocation>
</comment>
<feature type="transmembrane region" description="Helical" evidence="8">
    <location>
        <begin position="232"/>
        <end position="251"/>
    </location>
</feature>
<evidence type="ECO:0000256" key="6">
    <source>
        <dbReference type="ARBA" id="ARBA00023136"/>
    </source>
</evidence>
<feature type="transmembrane region" description="Helical" evidence="8">
    <location>
        <begin position="393"/>
        <end position="410"/>
    </location>
</feature>
<feature type="transmembrane region" description="Helical" evidence="8">
    <location>
        <begin position="202"/>
        <end position="225"/>
    </location>
</feature>
<evidence type="ECO:0000256" key="7">
    <source>
        <dbReference type="SAM" id="MobiDB-lite"/>
    </source>
</evidence>
<evidence type="ECO:0000313" key="11">
    <source>
        <dbReference type="Proteomes" id="UP001642464"/>
    </source>
</evidence>
<feature type="transmembrane region" description="Helical" evidence="8">
    <location>
        <begin position="419"/>
        <end position="438"/>
    </location>
</feature>
<dbReference type="Pfam" id="PF01699">
    <property type="entry name" value="Na_Ca_ex"/>
    <property type="match status" value="2"/>
</dbReference>
<evidence type="ECO:0000256" key="4">
    <source>
        <dbReference type="ARBA" id="ARBA00022692"/>
    </source>
</evidence>
<evidence type="ECO:0000256" key="8">
    <source>
        <dbReference type="SAM" id="Phobius"/>
    </source>
</evidence>
<comment type="similarity">
    <text evidence="2">Belongs to the Ca(2+):cation antiporter (CaCA) (TC 2.A.19) family. SLC24A subfamily.</text>
</comment>
<evidence type="ECO:0000313" key="10">
    <source>
        <dbReference type="EMBL" id="CAK9074669.1"/>
    </source>
</evidence>
<keyword evidence="11" id="KW-1185">Reference proteome</keyword>
<evidence type="ECO:0000256" key="3">
    <source>
        <dbReference type="ARBA" id="ARBA00022449"/>
    </source>
</evidence>
<feature type="transmembrane region" description="Helical" evidence="8">
    <location>
        <begin position="556"/>
        <end position="576"/>
    </location>
</feature>
<dbReference type="InterPro" id="IPR004837">
    <property type="entry name" value="NaCa_Exmemb"/>
</dbReference>
<accession>A0ABP0PFR6</accession>
<feature type="transmembrane region" description="Helical" evidence="8">
    <location>
        <begin position="21"/>
        <end position="40"/>
    </location>
</feature>
<keyword evidence="3" id="KW-0813">Transport</keyword>
<dbReference type="PANTHER" id="PTHR10846">
    <property type="entry name" value="SODIUM/POTASSIUM/CALCIUM EXCHANGER"/>
    <property type="match status" value="1"/>
</dbReference>
<evidence type="ECO:0000259" key="9">
    <source>
        <dbReference type="Pfam" id="PF01699"/>
    </source>
</evidence>
<feature type="domain" description="Sodium/calcium exchanger membrane region" evidence="9">
    <location>
        <begin position="109"/>
        <end position="250"/>
    </location>
</feature>
<dbReference type="NCBIfam" id="TIGR00367">
    <property type="entry name" value="calcium/sodium antiporter"/>
    <property type="match status" value="1"/>
</dbReference>
<evidence type="ECO:0000256" key="2">
    <source>
        <dbReference type="ARBA" id="ARBA00005364"/>
    </source>
</evidence>
<feature type="region of interest" description="Disordered" evidence="7">
    <location>
        <begin position="279"/>
        <end position="384"/>
    </location>
</feature>
<comment type="caution">
    <text evidence="10">The sequence shown here is derived from an EMBL/GenBank/DDBJ whole genome shotgun (WGS) entry which is preliminary data.</text>
</comment>
<feature type="transmembrane region" description="Helical" evidence="8">
    <location>
        <begin position="527"/>
        <end position="549"/>
    </location>
</feature>
<feature type="compositionally biased region" description="Basic and acidic residues" evidence="7">
    <location>
        <begin position="300"/>
        <end position="323"/>
    </location>
</feature>